<dbReference type="SUPFAM" id="SSF57959">
    <property type="entry name" value="Leucine zipper domain"/>
    <property type="match status" value="1"/>
</dbReference>
<reference evidence="3" key="2">
    <citation type="submission" date="2018-10" db="EMBL/GenBank/DDBJ databases">
        <title>Effector identification in a new, highly contiguous assembly of the strawberry crown rot pathogen Phytophthora cactorum.</title>
        <authorList>
            <person name="Armitage A.D."/>
            <person name="Nellist C.F."/>
            <person name="Bates H."/>
            <person name="Vickerstaff R.J."/>
            <person name="Harrison R.J."/>
        </authorList>
    </citation>
    <scope>NUCLEOTIDE SEQUENCE</scope>
    <source>
        <strain evidence="3">15-7</strain>
    </source>
</reference>
<reference evidence="5 6" key="1">
    <citation type="submission" date="2018-01" db="EMBL/GenBank/DDBJ databases">
        <title>Draft genome of the strawberry crown rot pathogen Phytophthora cactorum.</title>
        <authorList>
            <person name="Armitage A.D."/>
            <person name="Lysoe E."/>
            <person name="Nellist C.F."/>
            <person name="Harrison R.J."/>
            <person name="Brurberg M.B."/>
        </authorList>
    </citation>
    <scope>NUCLEOTIDE SEQUENCE [LARGE SCALE GENOMIC DNA]</scope>
    <source>
        <strain evidence="5 6">10300</strain>
    </source>
</reference>
<reference evidence="4" key="3">
    <citation type="submission" date="2021-01" db="EMBL/GenBank/DDBJ databases">
        <title>Phytophthora aleatoria, a newly-described species from Pinus radiata is distinct from Phytophthora cactorum isolates based on comparative genomics.</title>
        <authorList>
            <person name="Mcdougal R."/>
            <person name="Panda P."/>
            <person name="Williams N."/>
            <person name="Studholme D.J."/>
        </authorList>
    </citation>
    <scope>NUCLEOTIDE SEQUENCE</scope>
    <source>
        <strain evidence="4">NZFS 3830</strain>
    </source>
</reference>
<dbReference type="EMBL" id="MJFZ01000176">
    <property type="protein sequence ID" value="RAW35200.1"/>
    <property type="molecule type" value="Genomic_DNA"/>
</dbReference>
<evidence type="ECO:0000256" key="1">
    <source>
        <dbReference type="SAM" id="MobiDB-lite"/>
    </source>
</evidence>
<dbReference type="OrthoDB" id="103095at2759"/>
<dbReference type="Pfam" id="PF07716">
    <property type="entry name" value="bZIP_2"/>
    <property type="match status" value="1"/>
</dbReference>
<dbReference type="EMBL" id="RCMG01000382">
    <property type="protein sequence ID" value="KAG2855321.1"/>
    <property type="molecule type" value="Genomic_DNA"/>
</dbReference>
<evidence type="ECO:0000259" key="2">
    <source>
        <dbReference type="PROSITE" id="PS00036"/>
    </source>
</evidence>
<evidence type="ECO:0000313" key="5">
    <source>
        <dbReference type="EMBL" id="RAW35200.1"/>
    </source>
</evidence>
<dbReference type="PROSITE" id="PS00036">
    <property type="entry name" value="BZIP_BASIC"/>
    <property type="match status" value="1"/>
</dbReference>
<comment type="caution">
    <text evidence="5">The sequence shown here is derived from an EMBL/GenBank/DDBJ whole genome shotgun (WGS) entry which is preliminary data.</text>
</comment>
<feature type="region of interest" description="Disordered" evidence="1">
    <location>
        <begin position="1"/>
        <end position="25"/>
    </location>
</feature>
<dbReference type="Gene3D" id="1.20.5.170">
    <property type="match status" value="1"/>
</dbReference>
<dbReference type="Proteomes" id="UP000251314">
    <property type="component" value="Unassembled WGS sequence"/>
</dbReference>
<dbReference type="GO" id="GO:0003700">
    <property type="term" value="F:DNA-binding transcription factor activity"/>
    <property type="evidence" value="ECO:0007669"/>
    <property type="project" value="InterPro"/>
</dbReference>
<dbReference type="VEuPathDB" id="FungiDB:PC110_g8492"/>
<organism evidence="5 6">
    <name type="scientific">Phytophthora cactorum</name>
    <dbReference type="NCBI Taxonomy" id="29920"/>
    <lineage>
        <taxon>Eukaryota</taxon>
        <taxon>Sar</taxon>
        <taxon>Stramenopiles</taxon>
        <taxon>Oomycota</taxon>
        <taxon>Peronosporomycetes</taxon>
        <taxon>Peronosporales</taxon>
        <taxon>Peronosporaceae</taxon>
        <taxon>Phytophthora</taxon>
    </lineage>
</organism>
<feature type="domain" description="BZIP" evidence="2">
    <location>
        <begin position="148"/>
        <end position="162"/>
    </location>
</feature>
<evidence type="ECO:0000313" key="4">
    <source>
        <dbReference type="EMBL" id="KAG6957806.1"/>
    </source>
</evidence>
<keyword evidence="6" id="KW-1185">Reference proteome</keyword>
<dbReference type="CDD" id="cd14686">
    <property type="entry name" value="bZIP"/>
    <property type="match status" value="1"/>
</dbReference>
<feature type="region of interest" description="Disordered" evidence="1">
    <location>
        <begin position="104"/>
        <end position="135"/>
    </location>
</feature>
<dbReference type="AlphaFoldDB" id="A0A329SEW3"/>
<evidence type="ECO:0000313" key="6">
    <source>
        <dbReference type="Proteomes" id="UP000251314"/>
    </source>
</evidence>
<dbReference type="EMBL" id="JAENGZ010000522">
    <property type="protein sequence ID" value="KAG6957806.1"/>
    <property type="molecule type" value="Genomic_DNA"/>
</dbReference>
<name>A0A329SEW3_9STRA</name>
<gene>
    <name evidence="4" type="ORF">JG687_00009757</name>
    <name evidence="5" type="ORF">PC110_g8492</name>
    <name evidence="3" type="ORF">PC113_g12552</name>
</gene>
<dbReference type="Proteomes" id="UP000735874">
    <property type="component" value="Unassembled WGS sequence"/>
</dbReference>
<evidence type="ECO:0000313" key="3">
    <source>
        <dbReference type="EMBL" id="KAG2855321.1"/>
    </source>
</evidence>
<protein>
    <recommendedName>
        <fullName evidence="2">BZIP domain-containing protein</fullName>
    </recommendedName>
</protein>
<dbReference type="InterPro" id="IPR046347">
    <property type="entry name" value="bZIP_sf"/>
</dbReference>
<accession>A0A329SEW3</accession>
<dbReference type="Proteomes" id="UP000688947">
    <property type="component" value="Unassembled WGS sequence"/>
</dbReference>
<sequence>MPRKPRRHTIMLEPLPPPMATRSLTNKCLGNTTKTRAAGKNAVLRKPNDDCKLAWLIASALKINSLAQTTPPLVAAAKSESAKLKMASSPAIISVPASPIKTEPPATVASVISPSSKDENDSPKRRKREPIKLPPAVAGAKLSAKDLKRIKNRVSASRLRQRSQQFIQSMQDQVEHYRSRCEFLETVVSGCTTCASLSTVQFGDIELLHVDSKAKMETSDEEKLDGDFDPTMLTEAECIVLHNVLHS</sequence>
<proteinExistence type="predicted"/>
<dbReference type="InterPro" id="IPR004827">
    <property type="entry name" value="bZIP"/>
</dbReference>